<keyword evidence="2" id="KW-0472">Membrane</keyword>
<dbReference type="AlphaFoldDB" id="A0A4Y2JK00"/>
<name>A0A4Y2JK00_ARAVE</name>
<dbReference type="Proteomes" id="UP000499080">
    <property type="component" value="Unassembled WGS sequence"/>
</dbReference>
<evidence type="ECO:0000256" key="2">
    <source>
        <dbReference type="SAM" id="Phobius"/>
    </source>
</evidence>
<feature type="non-terminal residue" evidence="3">
    <location>
        <position position="1"/>
    </location>
</feature>
<keyword evidence="2" id="KW-1133">Transmembrane helix</keyword>
<dbReference type="EMBL" id="BGPR01110612">
    <property type="protein sequence ID" value="GBM89612.1"/>
    <property type="molecule type" value="Genomic_DNA"/>
</dbReference>
<reference evidence="3 4" key="1">
    <citation type="journal article" date="2019" name="Sci. Rep.">
        <title>Orb-weaving spider Araneus ventricosus genome elucidates the spidroin gene catalogue.</title>
        <authorList>
            <person name="Kono N."/>
            <person name="Nakamura H."/>
            <person name="Ohtoshi R."/>
            <person name="Moran D.A.P."/>
            <person name="Shinohara A."/>
            <person name="Yoshida Y."/>
            <person name="Fujiwara M."/>
            <person name="Mori M."/>
            <person name="Tomita M."/>
            <person name="Arakawa K."/>
        </authorList>
    </citation>
    <scope>NUCLEOTIDE SEQUENCE [LARGE SCALE GENOMIC DNA]</scope>
</reference>
<gene>
    <name evidence="3" type="ORF">AVEN_93788_1</name>
</gene>
<proteinExistence type="predicted"/>
<evidence type="ECO:0000313" key="3">
    <source>
        <dbReference type="EMBL" id="GBM89612.1"/>
    </source>
</evidence>
<organism evidence="3 4">
    <name type="scientific">Araneus ventricosus</name>
    <name type="common">Orbweaver spider</name>
    <name type="synonym">Epeira ventricosa</name>
    <dbReference type="NCBI Taxonomy" id="182803"/>
    <lineage>
        <taxon>Eukaryota</taxon>
        <taxon>Metazoa</taxon>
        <taxon>Ecdysozoa</taxon>
        <taxon>Arthropoda</taxon>
        <taxon>Chelicerata</taxon>
        <taxon>Arachnida</taxon>
        <taxon>Araneae</taxon>
        <taxon>Araneomorphae</taxon>
        <taxon>Entelegynae</taxon>
        <taxon>Araneoidea</taxon>
        <taxon>Araneidae</taxon>
        <taxon>Araneus</taxon>
    </lineage>
</organism>
<comment type="caution">
    <text evidence="3">The sequence shown here is derived from an EMBL/GenBank/DDBJ whole genome shotgun (WGS) entry which is preliminary data.</text>
</comment>
<sequence length="78" mass="8993">VEMPEARKEKDGATPPVTSSPSTPDYAAGLLTTSQVRHLLVTITVQIVHLKYIILLKYFILVEHFQHFIRIFLFFMFS</sequence>
<evidence type="ECO:0000313" key="4">
    <source>
        <dbReference type="Proteomes" id="UP000499080"/>
    </source>
</evidence>
<protein>
    <submittedName>
        <fullName evidence="3">Uncharacterized protein</fullName>
    </submittedName>
</protein>
<keyword evidence="4" id="KW-1185">Reference proteome</keyword>
<keyword evidence="2" id="KW-0812">Transmembrane</keyword>
<feature type="region of interest" description="Disordered" evidence="1">
    <location>
        <begin position="1"/>
        <end position="22"/>
    </location>
</feature>
<feature type="compositionally biased region" description="Basic and acidic residues" evidence="1">
    <location>
        <begin position="1"/>
        <end position="12"/>
    </location>
</feature>
<evidence type="ECO:0000256" key="1">
    <source>
        <dbReference type="SAM" id="MobiDB-lite"/>
    </source>
</evidence>
<feature type="transmembrane region" description="Helical" evidence="2">
    <location>
        <begin position="58"/>
        <end position="77"/>
    </location>
</feature>
<accession>A0A4Y2JK00</accession>